<reference evidence="1 2" key="1">
    <citation type="journal article" date="2022" name="BMC Genomics">
        <title>Comparative genome analysis of mycobacteria focusing on tRNA and non-coding RNA.</title>
        <authorList>
            <person name="Behra P.R.K."/>
            <person name="Pettersson B.M.F."/>
            <person name="Ramesh M."/>
            <person name="Das S."/>
            <person name="Dasgupta S."/>
            <person name="Kirsebom L.A."/>
        </authorList>
    </citation>
    <scope>NUCLEOTIDE SEQUENCE [LARGE SCALE GENOMIC DNA]</scope>
    <source>
        <strain evidence="1 2">DSM 44078</strain>
    </source>
</reference>
<comment type="caution">
    <text evidence="1">The sequence shown here is derived from an EMBL/GenBank/DDBJ whole genome shotgun (WGS) entry which is preliminary data.</text>
</comment>
<evidence type="ECO:0000313" key="2">
    <source>
        <dbReference type="Proteomes" id="UP001526201"/>
    </source>
</evidence>
<proteinExistence type="predicted"/>
<dbReference type="Proteomes" id="UP001526201">
    <property type="component" value="Unassembled WGS sequence"/>
</dbReference>
<name>A0ABT3CL46_9MYCO</name>
<accession>A0ABT3CL46</accession>
<dbReference type="RefSeq" id="WP_264071503.1">
    <property type="nucleotide sequence ID" value="NZ_JACKTY010000049.1"/>
</dbReference>
<evidence type="ECO:0000313" key="1">
    <source>
        <dbReference type="EMBL" id="MCV7230235.1"/>
    </source>
</evidence>
<keyword evidence="2" id="KW-1185">Reference proteome</keyword>
<dbReference type="EMBL" id="JACKTY010000049">
    <property type="protein sequence ID" value="MCV7230235.1"/>
    <property type="molecule type" value="Genomic_DNA"/>
</dbReference>
<gene>
    <name evidence="1" type="ORF">H7J73_29930</name>
</gene>
<organism evidence="1 2">
    <name type="scientific">Mycolicibacterium komossense</name>
    <dbReference type="NCBI Taxonomy" id="1779"/>
    <lineage>
        <taxon>Bacteria</taxon>
        <taxon>Bacillati</taxon>
        <taxon>Actinomycetota</taxon>
        <taxon>Actinomycetes</taxon>
        <taxon>Mycobacteriales</taxon>
        <taxon>Mycobacteriaceae</taxon>
        <taxon>Mycolicibacterium</taxon>
    </lineage>
</organism>
<sequence length="99" mass="10443">MEVHVAGLHSGANTSYDAADHADGAAATLSRTTPDSGMFGDFAAAHSFHQSLEAAHTRHVELIKKHTANLGTIGDKAHKAAAAFAEMDQDNAEKLKDVY</sequence>
<dbReference type="InterPro" id="IPR022534">
    <property type="entry name" value="DUF2563"/>
</dbReference>
<dbReference type="Pfam" id="PF10817">
    <property type="entry name" value="DUF2563"/>
    <property type="match status" value="1"/>
</dbReference>
<protein>
    <submittedName>
        <fullName evidence="1">DUF2563 family protein</fullName>
    </submittedName>
</protein>